<protein>
    <recommendedName>
        <fullName evidence="6">NADP-dependent mannitol dehydrogenase</fullName>
        <ecNumber evidence="5">1.1.1.138</ecNumber>
    </recommendedName>
</protein>
<dbReference type="eggNOG" id="KOG0725">
    <property type="taxonomic scope" value="Eukaryota"/>
</dbReference>
<evidence type="ECO:0000256" key="4">
    <source>
        <dbReference type="ARBA" id="ARBA00051683"/>
    </source>
</evidence>
<evidence type="ECO:0000256" key="2">
    <source>
        <dbReference type="ARBA" id="ARBA00022857"/>
    </source>
</evidence>
<evidence type="ECO:0000313" key="8">
    <source>
        <dbReference type="Proteomes" id="UP000016932"/>
    </source>
</evidence>
<dbReference type="VEuPathDB" id="FungiDB:MYCFIDRAFT_209507"/>
<dbReference type="Proteomes" id="UP000016932">
    <property type="component" value="Unassembled WGS sequence"/>
</dbReference>
<accession>N1Q782</accession>
<dbReference type="InterPro" id="IPR020904">
    <property type="entry name" value="Sc_DH/Rdtase_CS"/>
</dbReference>
<keyword evidence="8" id="KW-1185">Reference proteome</keyword>
<reference evidence="7 8" key="1">
    <citation type="journal article" date="2012" name="PLoS Pathog.">
        <title>Diverse lifestyles and strategies of plant pathogenesis encoded in the genomes of eighteen Dothideomycetes fungi.</title>
        <authorList>
            <person name="Ohm R.A."/>
            <person name="Feau N."/>
            <person name="Henrissat B."/>
            <person name="Schoch C.L."/>
            <person name="Horwitz B.A."/>
            <person name="Barry K.W."/>
            <person name="Condon B.J."/>
            <person name="Copeland A.C."/>
            <person name="Dhillon B."/>
            <person name="Glaser F."/>
            <person name="Hesse C.N."/>
            <person name="Kosti I."/>
            <person name="LaButti K."/>
            <person name="Lindquist E.A."/>
            <person name="Lucas S."/>
            <person name="Salamov A.A."/>
            <person name="Bradshaw R.E."/>
            <person name="Ciuffetti L."/>
            <person name="Hamelin R.C."/>
            <person name="Kema G.H.J."/>
            <person name="Lawrence C."/>
            <person name="Scott J.A."/>
            <person name="Spatafora J.W."/>
            <person name="Turgeon B.G."/>
            <person name="de Wit P.J.G.M."/>
            <person name="Zhong S."/>
            <person name="Goodwin S.B."/>
            <person name="Grigoriev I.V."/>
        </authorList>
    </citation>
    <scope>NUCLEOTIDE SEQUENCE [LARGE SCALE GENOMIC DNA]</scope>
    <source>
        <strain evidence="7 8">CIRAD86</strain>
    </source>
</reference>
<dbReference type="GO" id="GO:0050085">
    <property type="term" value="F:mannitol 2-dehydrogenase (NADP+) activity"/>
    <property type="evidence" value="ECO:0007669"/>
    <property type="project" value="UniProtKB-EC"/>
</dbReference>
<dbReference type="GO" id="GO:0050664">
    <property type="term" value="F:oxidoreductase activity, acting on NAD(P)H, oxygen as acceptor"/>
    <property type="evidence" value="ECO:0007669"/>
    <property type="project" value="TreeGrafter"/>
</dbReference>
<dbReference type="PANTHER" id="PTHR43008">
    <property type="entry name" value="BENZIL REDUCTASE"/>
    <property type="match status" value="1"/>
</dbReference>
<evidence type="ECO:0000256" key="3">
    <source>
        <dbReference type="ARBA" id="ARBA00023002"/>
    </source>
</evidence>
<evidence type="ECO:0000256" key="1">
    <source>
        <dbReference type="ARBA" id="ARBA00006484"/>
    </source>
</evidence>
<keyword evidence="2" id="KW-0521">NADP</keyword>
<dbReference type="EC" id="1.1.1.138" evidence="5"/>
<dbReference type="InterPro" id="IPR002347">
    <property type="entry name" value="SDR_fam"/>
</dbReference>
<name>N1Q782_PSEFD</name>
<dbReference type="Pfam" id="PF13561">
    <property type="entry name" value="adh_short_C2"/>
    <property type="match status" value="1"/>
</dbReference>
<dbReference type="Gene3D" id="3.40.50.720">
    <property type="entry name" value="NAD(P)-binding Rossmann-like Domain"/>
    <property type="match status" value="1"/>
</dbReference>
<dbReference type="FunFam" id="3.40.50.720:FF:000090">
    <property type="entry name" value="NADP-dependent mannitol dehydrogenase"/>
    <property type="match status" value="1"/>
</dbReference>
<dbReference type="AlphaFoldDB" id="N1Q782"/>
<dbReference type="KEGG" id="pfj:MYCFIDRAFT_209507"/>
<dbReference type="STRING" id="383855.N1Q782"/>
<dbReference type="InterPro" id="IPR036291">
    <property type="entry name" value="NAD(P)-bd_dom_sf"/>
</dbReference>
<dbReference type="OrthoDB" id="1888931at2759"/>
<organism evidence="7 8">
    <name type="scientific">Pseudocercospora fijiensis (strain CIRAD86)</name>
    <name type="common">Black leaf streak disease fungus</name>
    <name type="synonym">Mycosphaerella fijiensis</name>
    <dbReference type="NCBI Taxonomy" id="383855"/>
    <lineage>
        <taxon>Eukaryota</taxon>
        <taxon>Fungi</taxon>
        <taxon>Dikarya</taxon>
        <taxon>Ascomycota</taxon>
        <taxon>Pezizomycotina</taxon>
        <taxon>Dothideomycetes</taxon>
        <taxon>Dothideomycetidae</taxon>
        <taxon>Mycosphaerellales</taxon>
        <taxon>Mycosphaerellaceae</taxon>
        <taxon>Pseudocercospora</taxon>
    </lineage>
</organism>
<proteinExistence type="inferred from homology"/>
<comment type="catalytic activity">
    <reaction evidence="4">
        <text>D-mannitol + NADP(+) = D-fructose + NADPH + H(+)</text>
        <dbReference type="Rhea" id="RHEA:16765"/>
        <dbReference type="ChEBI" id="CHEBI:15378"/>
        <dbReference type="ChEBI" id="CHEBI:16899"/>
        <dbReference type="ChEBI" id="CHEBI:37721"/>
        <dbReference type="ChEBI" id="CHEBI:57783"/>
        <dbReference type="ChEBI" id="CHEBI:58349"/>
        <dbReference type="EC" id="1.1.1.138"/>
    </reaction>
    <physiologicalReaction direction="left-to-right" evidence="4">
        <dbReference type="Rhea" id="RHEA:16766"/>
    </physiologicalReaction>
    <physiologicalReaction direction="right-to-left" evidence="4">
        <dbReference type="Rhea" id="RHEA:16767"/>
    </physiologicalReaction>
</comment>
<dbReference type="HOGENOM" id="CLU_010194_1_1_1"/>
<dbReference type="RefSeq" id="XP_007920860.1">
    <property type="nucleotide sequence ID" value="XM_007922669.1"/>
</dbReference>
<dbReference type="EMBL" id="KB446555">
    <property type="protein sequence ID" value="EME87416.1"/>
    <property type="molecule type" value="Genomic_DNA"/>
</dbReference>
<evidence type="ECO:0000313" key="7">
    <source>
        <dbReference type="EMBL" id="EME87416.1"/>
    </source>
</evidence>
<comment type="similarity">
    <text evidence="1">Belongs to the short-chain dehydrogenases/reductases (SDR) family.</text>
</comment>
<keyword evidence="3" id="KW-0560">Oxidoreductase</keyword>
<sequence>MPLAKPSNINTPVLSQFNLTGKTAAVTGGARGIGLEVVRALAEAGASVALIYTASSNAVETASKISSETGQKVVAYKSDVRDKDTITATINQIAQDFGGGLDICVANAGIASHFEGLEYTAEQWREIMRVNLDGAMFTAQAAGKIFQTQKQGAGFGAGSMIFTASVSALLVNVPQRQAAYNASKAAVVHLAKCLAVEWVDFARVNCISPGFIETEMLAVHPKEWRDHWSLLVPAGRNAEAAELKGAYVFLASQASSYMTGANIVIDGGYTLP</sequence>
<dbReference type="GeneID" id="19336811"/>
<gene>
    <name evidence="7" type="ORF">MYCFIDRAFT_209507</name>
</gene>
<evidence type="ECO:0000256" key="5">
    <source>
        <dbReference type="ARBA" id="ARBA00066645"/>
    </source>
</evidence>
<dbReference type="SUPFAM" id="SSF51735">
    <property type="entry name" value="NAD(P)-binding Rossmann-fold domains"/>
    <property type="match status" value="1"/>
</dbReference>
<dbReference type="PANTHER" id="PTHR43008:SF12">
    <property type="entry name" value="OXIDOREDUCTASE, SHORT CHAIN DEHYDROGENASE_REDUCTASE FAMILY (AFU_ORTHOLOGUE AFUA_6G13830)"/>
    <property type="match status" value="1"/>
</dbReference>
<dbReference type="PRINTS" id="PR00081">
    <property type="entry name" value="GDHRDH"/>
</dbReference>
<dbReference type="PROSITE" id="PS00061">
    <property type="entry name" value="ADH_SHORT"/>
    <property type="match status" value="1"/>
</dbReference>
<dbReference type="GO" id="GO:0019594">
    <property type="term" value="P:mannitol metabolic process"/>
    <property type="evidence" value="ECO:0007669"/>
    <property type="project" value="UniProtKB-ARBA"/>
</dbReference>
<evidence type="ECO:0000256" key="6">
    <source>
        <dbReference type="ARBA" id="ARBA00069279"/>
    </source>
</evidence>
<dbReference type="PRINTS" id="PR00080">
    <property type="entry name" value="SDRFAMILY"/>
</dbReference>